<dbReference type="EMBL" id="JACHXD010000030">
    <property type="protein sequence ID" value="MBB3122399.1"/>
    <property type="molecule type" value="Genomic_DNA"/>
</dbReference>
<dbReference type="InterPro" id="IPR020806">
    <property type="entry name" value="PKS_PP-bd"/>
</dbReference>
<proteinExistence type="inferred from homology"/>
<organism evidence="6 7">
    <name type="scientific">Pseudoduganella violacea</name>
    <dbReference type="NCBI Taxonomy" id="1715466"/>
    <lineage>
        <taxon>Bacteria</taxon>
        <taxon>Pseudomonadati</taxon>
        <taxon>Pseudomonadota</taxon>
        <taxon>Betaproteobacteria</taxon>
        <taxon>Burkholderiales</taxon>
        <taxon>Oxalobacteraceae</taxon>
        <taxon>Telluria group</taxon>
        <taxon>Pseudoduganella</taxon>
    </lineage>
</organism>
<sequence length="2903" mass="311444">MQLAETGKTMHQLFIEQVTLHPQRAAVECDGQVWTYAELQHLAQRHAAALARLGTPAGSLVALAMERGPDLVAAVLGVQMAGAVCLPFDAAAPAARIAALCEDAEPFACIGDAAAAVALRASLPAGVHWLSAAPDASGLEPGEHVNGKLAYCIYTSGSTGKPKGVLVPQAGIGNLAQAQAASFGLSSADRVAQFASPAFDAFMFELVMALAQGAALVIVPSASRHDPVLLLDFLCRSRISVVTLPTVMAAALAQLPPQPECALRAVISAGDVLPRAAARGWRHAASLFNAYGPTEATIWSTLHRCVSAGAGESEPIGLPIQGCRIYLLDETRQAVADGAVGEIYIGGAGVAQGYLRRPELSDSAFLADPFAGGAARMYRSGDLGRRLADGTLEFMGRVDQQIKLRGYRIEPGEIEAALRSHGAVADAVVLPRTLAQGDKQLVAHVVARSGADTDAGMLRRYLGQLLPAYMVPALFDFLPALPFNVSGKVDRHQLAARTLQGDSETEDAAPAGMSGEEGVIAAIWSETLGVQAPGVNDSFYASGGHSLAAVQIANRINQAFGIQLGGSDVLLASSIGALARRVAASAAHQPLQAAPAQAMQTWLPASLAQSQVAFVNELSGRPEAYLARASISFDGELDIPALERALQLMVERHDIFRSRFELREGRLMQAVQTEWQVKLELLDCSADDDGGAAATRRALETMCGEVLDPAALPLVSWRLLRLDARRHVLLHVEHHYVHDGWSYRLFLRELAQLYSQIVDKRPVGLGQDAVQFASYCLWQQEWLQSPQAAAMEARWLELLGGAPAPAPLAALTRADAGSPDAGGALMRLQVPAPLVAALHARARELQLTVFQLMFGSFGLLLSRLAGSEDIVLGTSSANRNRREWEQLIGMIVNLVPVRLRARPEQGIEGFLREAQQSLLQALAGAELPFARIVEVVQPEPGRGQPLAQVFFSFHSALTADVEFSGLRIEVAEALANRLAKFPLGVTVIPAGADSAWNALFEYDGAIYDGAAVEALAAGYLALLEAVASDPLRALSEADAFLPRRPSLEASQPFGQALDAASAQRLRVELPPALTQSLRQAAALHRTELDTLGALACYLALERAGGASAEFDICLPDGVHAWRGTVEAQPLTALLRHGVTAPRTMRACSVPMAFACGLPQPDLPFAAYGLLLALGEEDENLVLTVQAPAPAQRIARFMVRALEQLAQALETAPNSALTELDVLPPEERAQMALWNASAAAYPLERGVHRLFEEQAARTPDATAVVHLDQTLSYAQLNARANRLARHLRALGVGPNVLAGICVERSLEMVVGILAILKAGGAYVPLDPAYPAERLGHMLRDAQLPVLLTQQGVLERLPQLAQQDSQVLCLDRDDGWLDTYDCANLEGGSGADDLAYAIYTSGSTGRPKGTLIHQRGLCNLVNWYIAQFGLGAQDRALLFSSFSFDLTQKNLFAPLLVGGQLHIPLEGYAPDQAPAYIAQHGITFINCAPSAFYPLLDYGLRQHGGTLRHVFLGGEPINAALLHGALGGMALQVHNTYGPTEASDVVAYYSWNPAEALDSLPIGRPVANARLYVLDGAGRLAPAGVAGEICVGGVGVGRGYLGRPEQTAERFGSDPYAPGEDGRLYRTGDIGRWREDGQLEFIGRRDFQVKLRGFRIELGEIEARLSEHPAVREAVAMVRQDDAGEQLVAYYVSRGGAHVGAGELAAHLATHLPEFMVPTFYIGLEALPLSPNGKLDRKALPAPDSTALEPEEDVAPEDRIMTGLRAAMQALMPGLVFHSERSFFSMGLYSLALLRLTAKCREHFQIELGVTELLRCKTPRALHGLLRQRLEQGASAAAAIQPAPRVDGMPLSSAQQRLWLMAQMDGSGSAYHIPLGLWLDGELDTAALRGALDAIVARHEALRARFMREGEQVLQRFADSGCGFALLETDLSERPADEAKAEALRLAAEEAVAPFDLESGPLLRGRLLRLAPQRYLLLITQHHIVSDGWSKGIFMRELSALYQAFAAGAANPLAPLALQYADYAVWQRSQGNSAELARQGAYWQTALAGAPALLEVPADRPRPARQDYAGAFLPYRLPPELTARLRTLAESQGVSLFTVVLASWALLLGRLAAQNEVVIGTPSANRGQGGTEQLIGFFANTLALRLDLGAEPSVAELLQRVRQQVQAAQEHQDLPFDQVVDLLRPERSLAYSPLFQAMLVWQSAGEDAMPELPGIEVAPQRSAQRTAKFDLTLAMGERDGMLEGGLEYASALFDEARAAQYLEHWHCLLQAMTETPQLAAGRLAWMTAAQQAQVLVDCNRTAAEYPRDTALHRLFEAHAAAAPHATALLHEGGEQLSYQELNQRANRLARHLRRRGVEPGQRVAVQLGRSFELVIAQLAILKCGAAYVPLDPAFPPSRLQWMVQDSAVRWLVTVGALPVLELAGLARIDMDAGEIAGEDAANLELAHDAAAAAYVMYTSGSSGQPKGVLVPHRAVSRLVLNSGYADFSSADRVAFASNPAFDAATMEVWAPLLNGGCAVVIGQDTLLDPARLAQALRRQEVSVLWLTVGLFNQYAQQLQPELARLRCLIVGGDALDPQIMGRLLQAGAPTLLLNGYGPTETTTFALTHAIGQRDCAGSSIPLGRPIGNTRVYVLDALGQPVPFGVRGEIYIGGDGVALGYLNQPELTAQRFLPDPYAGQADARMYRSGDMGRRRRDGSIEFLGREDGQLKLRGFRIEIGEIEAALAACEGVQEAAVLVLGEETARQLCAYYVAAGPGVDAAMLRAALAQRLPAYMLPAAYVALEHMPLTANGKLDRQALPTPQRDGEIGQEEPQGEMECLLAAVWGDLLQLSQIGRQDNFFMLGGHSLLAIQLSSRLREALELEVGLTEIFAHPVLSDLADRLVQAQLAQFDLDELQALTGGLAA</sequence>
<dbReference type="PROSITE" id="PS00012">
    <property type="entry name" value="PHOSPHOPANTETHEINE"/>
    <property type="match status" value="2"/>
</dbReference>
<dbReference type="CDD" id="cd05930">
    <property type="entry name" value="A_NRPS"/>
    <property type="match status" value="2"/>
</dbReference>
<evidence type="ECO:0000313" key="6">
    <source>
        <dbReference type="EMBL" id="MBB3122399.1"/>
    </source>
</evidence>
<evidence type="ECO:0000256" key="3">
    <source>
        <dbReference type="ARBA" id="ARBA00022450"/>
    </source>
</evidence>
<feature type="domain" description="Carrier" evidence="5">
    <location>
        <begin position="1752"/>
        <end position="1828"/>
    </location>
</feature>
<protein>
    <submittedName>
        <fullName evidence="6">Amino acid adenylation domain-containing protein</fullName>
    </submittedName>
</protein>
<dbReference type="Gene3D" id="1.10.1200.10">
    <property type="entry name" value="ACP-like"/>
    <property type="match status" value="3"/>
</dbReference>
<dbReference type="Pfam" id="PF13193">
    <property type="entry name" value="AMP-binding_C"/>
    <property type="match status" value="3"/>
</dbReference>
<dbReference type="InterPro" id="IPR036736">
    <property type="entry name" value="ACP-like_sf"/>
</dbReference>
<dbReference type="FunFam" id="3.30.300.30:FF:000015">
    <property type="entry name" value="Nonribosomal peptide synthase SidD"/>
    <property type="match status" value="1"/>
</dbReference>
<accession>A0A7W5BFW9</accession>
<feature type="domain" description="Carrier" evidence="5">
    <location>
        <begin position="2810"/>
        <end position="2885"/>
    </location>
</feature>
<dbReference type="InterPro" id="IPR020845">
    <property type="entry name" value="AMP-binding_CS"/>
</dbReference>
<dbReference type="InterPro" id="IPR042099">
    <property type="entry name" value="ANL_N_sf"/>
</dbReference>
<comment type="cofactor">
    <cofactor evidence="1">
        <name>pantetheine 4'-phosphate</name>
        <dbReference type="ChEBI" id="CHEBI:47942"/>
    </cofactor>
</comment>
<dbReference type="GO" id="GO:0043041">
    <property type="term" value="P:amino acid activation for nonribosomal peptide biosynthetic process"/>
    <property type="evidence" value="ECO:0007669"/>
    <property type="project" value="TreeGrafter"/>
</dbReference>
<keyword evidence="4" id="KW-0597">Phosphoprotein</keyword>
<dbReference type="RefSeq" id="WP_183444057.1">
    <property type="nucleotide sequence ID" value="NZ_JACHXD010000030.1"/>
</dbReference>
<dbReference type="SUPFAM" id="SSF56801">
    <property type="entry name" value="Acetyl-CoA synthetase-like"/>
    <property type="match status" value="3"/>
</dbReference>
<dbReference type="Pfam" id="PF00550">
    <property type="entry name" value="PP-binding"/>
    <property type="match status" value="3"/>
</dbReference>
<evidence type="ECO:0000256" key="4">
    <source>
        <dbReference type="ARBA" id="ARBA00022553"/>
    </source>
</evidence>
<dbReference type="FunFam" id="1.10.1200.10:FF:000005">
    <property type="entry name" value="Nonribosomal peptide synthetase 1"/>
    <property type="match status" value="1"/>
</dbReference>
<dbReference type="Pfam" id="PF00501">
    <property type="entry name" value="AMP-binding"/>
    <property type="match status" value="3"/>
</dbReference>
<dbReference type="Proteomes" id="UP000541535">
    <property type="component" value="Unassembled WGS sequence"/>
</dbReference>
<dbReference type="CDD" id="cd12117">
    <property type="entry name" value="A_NRPS_Srf_like"/>
    <property type="match status" value="1"/>
</dbReference>
<dbReference type="InterPro" id="IPR000873">
    <property type="entry name" value="AMP-dep_synth/lig_dom"/>
</dbReference>
<evidence type="ECO:0000313" key="7">
    <source>
        <dbReference type="Proteomes" id="UP000541535"/>
    </source>
</evidence>
<dbReference type="InterPro" id="IPR025110">
    <property type="entry name" value="AMP-bd_C"/>
</dbReference>
<feature type="domain" description="Carrier" evidence="5">
    <location>
        <begin position="511"/>
        <end position="586"/>
    </location>
</feature>
<evidence type="ECO:0000256" key="1">
    <source>
        <dbReference type="ARBA" id="ARBA00001957"/>
    </source>
</evidence>
<dbReference type="Gene3D" id="3.40.50.12780">
    <property type="entry name" value="N-terminal domain of ligase-like"/>
    <property type="match status" value="1"/>
</dbReference>
<dbReference type="InterPro" id="IPR023213">
    <property type="entry name" value="CAT-like_dom_sf"/>
</dbReference>
<dbReference type="GO" id="GO:0031177">
    <property type="term" value="F:phosphopantetheine binding"/>
    <property type="evidence" value="ECO:0007669"/>
    <property type="project" value="InterPro"/>
</dbReference>
<dbReference type="Pfam" id="PF00668">
    <property type="entry name" value="Condensation"/>
    <property type="match status" value="2"/>
</dbReference>
<comment type="similarity">
    <text evidence="2">Belongs to the ATP-dependent AMP-binding enzyme family.</text>
</comment>
<dbReference type="Gene3D" id="3.40.50.980">
    <property type="match status" value="4"/>
</dbReference>
<dbReference type="NCBIfam" id="NF003417">
    <property type="entry name" value="PRK04813.1"/>
    <property type="match status" value="3"/>
</dbReference>
<dbReference type="PROSITE" id="PS00455">
    <property type="entry name" value="AMP_BINDING"/>
    <property type="match status" value="1"/>
</dbReference>
<dbReference type="FunFam" id="3.30.300.30:FF:000010">
    <property type="entry name" value="Enterobactin synthetase component F"/>
    <property type="match status" value="2"/>
</dbReference>
<dbReference type="FunFam" id="3.40.50.980:FF:000001">
    <property type="entry name" value="Non-ribosomal peptide synthetase"/>
    <property type="match status" value="2"/>
</dbReference>
<comment type="caution">
    <text evidence="6">The sequence shown here is derived from an EMBL/GenBank/DDBJ whole genome shotgun (WGS) entry which is preliminary data.</text>
</comment>
<dbReference type="GO" id="GO:0005829">
    <property type="term" value="C:cytosol"/>
    <property type="evidence" value="ECO:0007669"/>
    <property type="project" value="TreeGrafter"/>
</dbReference>
<evidence type="ECO:0000256" key="2">
    <source>
        <dbReference type="ARBA" id="ARBA00006432"/>
    </source>
</evidence>
<keyword evidence="7" id="KW-1185">Reference proteome</keyword>
<dbReference type="CDD" id="cd19531">
    <property type="entry name" value="LCL_NRPS-like"/>
    <property type="match status" value="1"/>
</dbReference>
<dbReference type="SUPFAM" id="SSF47336">
    <property type="entry name" value="ACP-like"/>
    <property type="match status" value="3"/>
</dbReference>
<dbReference type="Gene3D" id="3.30.300.30">
    <property type="match status" value="3"/>
</dbReference>
<dbReference type="Gene3D" id="3.30.559.30">
    <property type="entry name" value="Nonribosomal peptide synthetase, condensation domain"/>
    <property type="match status" value="2"/>
</dbReference>
<gene>
    <name evidence="6" type="ORF">FHS03_005500</name>
</gene>
<dbReference type="NCBIfam" id="TIGR01733">
    <property type="entry name" value="AA-adenyl-dom"/>
    <property type="match status" value="3"/>
</dbReference>
<dbReference type="InterPro" id="IPR045851">
    <property type="entry name" value="AMP-bd_C_sf"/>
</dbReference>
<dbReference type="InterPro" id="IPR009081">
    <property type="entry name" value="PP-bd_ACP"/>
</dbReference>
<dbReference type="SMART" id="SM00823">
    <property type="entry name" value="PKS_PP"/>
    <property type="match status" value="3"/>
</dbReference>
<dbReference type="FunFam" id="2.30.38.10:FF:000001">
    <property type="entry name" value="Non-ribosomal peptide synthetase PvdI"/>
    <property type="match status" value="1"/>
</dbReference>
<name>A0A7W5BFW9_9BURK</name>
<keyword evidence="3" id="KW-0596">Phosphopantetheine</keyword>
<evidence type="ECO:0000259" key="5">
    <source>
        <dbReference type="PROSITE" id="PS50075"/>
    </source>
</evidence>
<dbReference type="GO" id="GO:0009366">
    <property type="term" value="C:enterobactin synthetase complex"/>
    <property type="evidence" value="ECO:0007669"/>
    <property type="project" value="TreeGrafter"/>
</dbReference>
<reference evidence="6 7" key="1">
    <citation type="submission" date="2020-08" db="EMBL/GenBank/DDBJ databases">
        <title>Genomic Encyclopedia of Type Strains, Phase III (KMG-III): the genomes of soil and plant-associated and newly described type strains.</title>
        <authorList>
            <person name="Whitman W."/>
        </authorList>
    </citation>
    <scope>NUCLEOTIDE SEQUENCE [LARGE SCALE GENOMIC DNA]</scope>
    <source>
        <strain evidence="6 7">CECT 8897</strain>
    </source>
</reference>
<dbReference type="InterPro" id="IPR010071">
    <property type="entry name" value="AA_adenyl_dom"/>
</dbReference>
<dbReference type="InterPro" id="IPR006162">
    <property type="entry name" value="Ppantetheine_attach_site"/>
</dbReference>
<dbReference type="PANTHER" id="PTHR45527:SF1">
    <property type="entry name" value="FATTY ACID SYNTHASE"/>
    <property type="match status" value="1"/>
</dbReference>
<dbReference type="PANTHER" id="PTHR45527">
    <property type="entry name" value="NONRIBOSOMAL PEPTIDE SYNTHETASE"/>
    <property type="match status" value="1"/>
</dbReference>
<dbReference type="Gene3D" id="3.30.559.10">
    <property type="entry name" value="Chloramphenicol acetyltransferase-like domain"/>
    <property type="match status" value="2"/>
</dbReference>
<dbReference type="PROSITE" id="PS50075">
    <property type="entry name" value="CARRIER"/>
    <property type="match status" value="3"/>
</dbReference>
<dbReference type="InterPro" id="IPR001242">
    <property type="entry name" value="Condensation_dom"/>
</dbReference>
<dbReference type="GO" id="GO:0047527">
    <property type="term" value="F:2,3-dihydroxybenzoate-serine ligase activity"/>
    <property type="evidence" value="ECO:0007669"/>
    <property type="project" value="TreeGrafter"/>
</dbReference>
<dbReference type="SUPFAM" id="SSF52777">
    <property type="entry name" value="CoA-dependent acyltransferases"/>
    <property type="match status" value="4"/>
</dbReference>
<dbReference type="GO" id="GO:0009239">
    <property type="term" value="P:enterobactin biosynthetic process"/>
    <property type="evidence" value="ECO:0007669"/>
    <property type="project" value="TreeGrafter"/>
</dbReference>
<dbReference type="Gene3D" id="2.30.38.10">
    <property type="entry name" value="Luciferase, Domain 3"/>
    <property type="match status" value="2"/>
</dbReference>
<dbReference type="FunFam" id="3.40.50.12780:FF:000012">
    <property type="entry name" value="Non-ribosomal peptide synthetase"/>
    <property type="match status" value="1"/>
</dbReference>